<keyword evidence="9" id="KW-0999">Mitochondrion inner membrane</keyword>
<comment type="similarity">
    <text evidence="4 9">Belongs to the UbiA prenyltransferase family.</text>
</comment>
<feature type="transmembrane region" description="Helical" evidence="9">
    <location>
        <begin position="49"/>
        <end position="73"/>
    </location>
</feature>
<evidence type="ECO:0000256" key="9">
    <source>
        <dbReference type="HAMAP-Rule" id="MF_03189"/>
    </source>
</evidence>
<keyword evidence="8 9" id="KW-0472">Membrane</keyword>
<dbReference type="CDD" id="cd13959">
    <property type="entry name" value="PT_UbiA_COQ2"/>
    <property type="match status" value="1"/>
</dbReference>
<evidence type="ECO:0000256" key="5">
    <source>
        <dbReference type="ARBA" id="ARBA00022679"/>
    </source>
</evidence>
<dbReference type="FunFam" id="1.20.120.1780:FF:000001">
    <property type="entry name" value="4-hydroxybenzoate octaprenyltransferase"/>
    <property type="match status" value="1"/>
</dbReference>
<dbReference type="InterPro" id="IPR039653">
    <property type="entry name" value="Prenyltransferase"/>
</dbReference>
<dbReference type="Proteomes" id="UP001162131">
    <property type="component" value="Unassembled WGS sequence"/>
</dbReference>
<dbReference type="EMBL" id="CAJZBQ010000039">
    <property type="protein sequence ID" value="CAG9325708.1"/>
    <property type="molecule type" value="Genomic_DNA"/>
</dbReference>
<dbReference type="PANTHER" id="PTHR11048:SF28">
    <property type="entry name" value="4-HYDROXYBENZOATE POLYPRENYLTRANSFERASE, MITOCHONDRIAL"/>
    <property type="match status" value="1"/>
</dbReference>
<keyword evidence="9" id="KW-0831">Ubiquinone biosynthesis</keyword>
<keyword evidence="11" id="KW-1185">Reference proteome</keyword>
<comment type="function">
    <text evidence="9">Catalyzes the prenylation of para-hydroxybenzoate (PHB) with an all-trans polyprenyl group. Mediates the second step in the final reaction sequence of coenzyme Q (CoQ) biosynthesis, which is the condensation of the polyisoprenoid side chain with PHB, generating the first membrane-bound Q intermediate.</text>
</comment>
<evidence type="ECO:0000256" key="2">
    <source>
        <dbReference type="ARBA" id="ARBA00004141"/>
    </source>
</evidence>
<dbReference type="AlphaFoldDB" id="A0AAU9JIA3"/>
<dbReference type="Gene3D" id="1.10.357.140">
    <property type="entry name" value="UbiA prenyltransferase"/>
    <property type="match status" value="1"/>
</dbReference>
<feature type="transmembrane region" description="Helical" evidence="9">
    <location>
        <begin position="275"/>
        <end position="292"/>
    </location>
</feature>
<comment type="subcellular location">
    <subcellularLocation>
        <location evidence="2">Membrane</location>
        <topology evidence="2">Multi-pass membrane protein</topology>
    </subcellularLocation>
    <subcellularLocation>
        <location evidence="9">Mitochondrion inner membrane</location>
        <topology evidence="9">Multi-pass membrane protein</topology>
        <orientation evidence="9">Matrix side</orientation>
    </subcellularLocation>
</comment>
<sequence length="306" mass="34349">MQRILSLLPPKAVPYFKLGRFHKPIGAYLVLWPTTWSAALASASGIPHIGWLGCAVGASFMLRAAGCTINDYWDTKYDKHVRRTKERPLANGEISNFGAMSFFLFNLAPVPVILSLTGPVCQSLILFSIPLMSLYPLAKRFTNWPQAVLGFAMNYGCVVNYVFLTERLDLAIVLPLYLGSWCWTMIYDTIYAYQDRVDDQPIGVKSTALLWGNTNKPYFAFFTAAAGLCWFSAGYMANLGLPYYICISGALGHLTYQWTTVDINNEKDCWNKFASNQYTGFLILLGIIFGKLTSKKENNKIDDNQK</sequence>
<dbReference type="InterPro" id="IPR006370">
    <property type="entry name" value="HB_polyprenyltransferase-like"/>
</dbReference>
<comment type="pathway">
    <text evidence="9">Cofactor biosynthesis; ubiquinone biosynthesis.</text>
</comment>
<dbReference type="PANTHER" id="PTHR11048">
    <property type="entry name" value="PRENYLTRANSFERASES"/>
    <property type="match status" value="1"/>
</dbReference>
<keyword evidence="5 9" id="KW-0808">Transferase</keyword>
<dbReference type="GO" id="GO:0008412">
    <property type="term" value="F:4-hydroxybenzoate polyprenyltransferase activity"/>
    <property type="evidence" value="ECO:0007669"/>
    <property type="project" value="UniProtKB-EC"/>
</dbReference>
<dbReference type="GO" id="GO:0005743">
    <property type="term" value="C:mitochondrial inner membrane"/>
    <property type="evidence" value="ECO:0007669"/>
    <property type="project" value="UniProtKB-SubCell"/>
</dbReference>
<reference evidence="10" key="1">
    <citation type="submission" date="2021-09" db="EMBL/GenBank/DDBJ databases">
        <authorList>
            <consortium name="AG Swart"/>
            <person name="Singh M."/>
            <person name="Singh A."/>
            <person name="Seah K."/>
            <person name="Emmerich C."/>
        </authorList>
    </citation>
    <scope>NUCLEOTIDE SEQUENCE</scope>
    <source>
        <strain evidence="10">ATCC30299</strain>
    </source>
</reference>
<dbReference type="InterPro" id="IPR000537">
    <property type="entry name" value="UbiA_prenyltransferase"/>
</dbReference>
<dbReference type="PROSITE" id="PS00943">
    <property type="entry name" value="UBIA"/>
    <property type="match status" value="1"/>
</dbReference>
<evidence type="ECO:0000256" key="6">
    <source>
        <dbReference type="ARBA" id="ARBA00022692"/>
    </source>
</evidence>
<dbReference type="EC" id="2.5.1.39" evidence="9"/>
<dbReference type="FunFam" id="1.10.357.140:FF:000008">
    <property type="entry name" value="4-hydroxybenzoate octaprenyltransferase"/>
    <property type="match status" value="1"/>
</dbReference>
<keyword evidence="6 9" id="KW-0812">Transmembrane</keyword>
<evidence type="ECO:0000256" key="4">
    <source>
        <dbReference type="ARBA" id="ARBA00005985"/>
    </source>
</evidence>
<proteinExistence type="inferred from homology"/>
<keyword evidence="9" id="KW-0414">Isoprene biosynthesis</keyword>
<evidence type="ECO:0000313" key="11">
    <source>
        <dbReference type="Proteomes" id="UP001162131"/>
    </source>
</evidence>
<dbReference type="GO" id="GO:0008299">
    <property type="term" value="P:isoprenoid biosynthetic process"/>
    <property type="evidence" value="ECO:0007669"/>
    <property type="project" value="UniProtKB-UniRule"/>
</dbReference>
<evidence type="ECO:0000256" key="3">
    <source>
        <dbReference type="ARBA" id="ARBA00005179"/>
    </source>
</evidence>
<feature type="transmembrane region" description="Helical" evidence="9">
    <location>
        <begin position="147"/>
        <end position="164"/>
    </location>
</feature>
<feature type="transmembrane region" description="Helical" evidence="9">
    <location>
        <begin position="170"/>
        <end position="187"/>
    </location>
</feature>
<evidence type="ECO:0000313" key="10">
    <source>
        <dbReference type="EMBL" id="CAG9325708.1"/>
    </source>
</evidence>
<dbReference type="GO" id="GO:0006744">
    <property type="term" value="P:ubiquinone biosynthetic process"/>
    <property type="evidence" value="ECO:0007669"/>
    <property type="project" value="UniProtKB-UniRule"/>
</dbReference>
<dbReference type="InterPro" id="IPR044878">
    <property type="entry name" value="UbiA_sf"/>
</dbReference>
<gene>
    <name evidence="10" type="ORF">BSTOLATCC_MIC39503</name>
</gene>
<comment type="catalytic activity">
    <reaction evidence="9">
        <text>an all-trans-polyprenyl diphosphate + 4-hydroxybenzoate = a 4-hydroxy-3-(all-trans-polyprenyl)benzoate + diphosphate</text>
        <dbReference type="Rhea" id="RHEA:44504"/>
        <dbReference type="Rhea" id="RHEA-COMP:9514"/>
        <dbReference type="Rhea" id="RHEA-COMP:9564"/>
        <dbReference type="ChEBI" id="CHEBI:17879"/>
        <dbReference type="ChEBI" id="CHEBI:33019"/>
        <dbReference type="ChEBI" id="CHEBI:58914"/>
        <dbReference type="ChEBI" id="CHEBI:78396"/>
        <dbReference type="EC" id="2.5.1.39"/>
    </reaction>
</comment>
<evidence type="ECO:0000256" key="1">
    <source>
        <dbReference type="ARBA" id="ARBA00001946"/>
    </source>
</evidence>
<dbReference type="Gene3D" id="1.20.120.1780">
    <property type="entry name" value="UbiA prenyltransferase"/>
    <property type="match status" value="1"/>
</dbReference>
<feature type="transmembrane region" description="Helical" evidence="9">
    <location>
        <begin position="218"/>
        <end position="237"/>
    </location>
</feature>
<dbReference type="HAMAP" id="MF_01635">
    <property type="entry name" value="UbiA"/>
    <property type="match status" value="1"/>
</dbReference>
<name>A0AAU9JIA3_9CILI</name>
<accession>A0AAU9JIA3</accession>
<organism evidence="10 11">
    <name type="scientific">Blepharisma stoltei</name>
    <dbReference type="NCBI Taxonomy" id="1481888"/>
    <lineage>
        <taxon>Eukaryota</taxon>
        <taxon>Sar</taxon>
        <taxon>Alveolata</taxon>
        <taxon>Ciliophora</taxon>
        <taxon>Postciliodesmatophora</taxon>
        <taxon>Heterotrichea</taxon>
        <taxon>Heterotrichida</taxon>
        <taxon>Blepharismidae</taxon>
        <taxon>Blepharisma</taxon>
    </lineage>
</organism>
<evidence type="ECO:0000256" key="7">
    <source>
        <dbReference type="ARBA" id="ARBA00022989"/>
    </source>
</evidence>
<keyword evidence="9" id="KW-0496">Mitochondrion</keyword>
<evidence type="ECO:0000256" key="8">
    <source>
        <dbReference type="ARBA" id="ARBA00023136"/>
    </source>
</evidence>
<keyword evidence="7 9" id="KW-1133">Transmembrane helix</keyword>
<dbReference type="InterPro" id="IPR030470">
    <property type="entry name" value="UbiA_prenylTrfase_CS"/>
</dbReference>
<comment type="cofactor">
    <cofactor evidence="1 9">
        <name>Mg(2+)</name>
        <dbReference type="ChEBI" id="CHEBI:18420"/>
    </cofactor>
</comment>
<dbReference type="NCBIfam" id="TIGR01474">
    <property type="entry name" value="ubiA_proteo"/>
    <property type="match status" value="1"/>
</dbReference>
<dbReference type="Pfam" id="PF01040">
    <property type="entry name" value="UbiA"/>
    <property type="match status" value="1"/>
</dbReference>
<comment type="caution">
    <text evidence="10">The sequence shown here is derived from an EMBL/GenBank/DDBJ whole genome shotgun (WGS) entry which is preliminary data.</text>
</comment>
<protein>
    <recommendedName>
        <fullName evidence="9">4-hydroxybenzoate polyprenyltransferase, mitochondrial</fullName>
        <shortName evidence="9">4-HB polyprenyltransferase</shortName>
        <ecNumber evidence="9">2.5.1.39</ecNumber>
    </recommendedName>
    <alternativeName>
        <fullName evidence="9">Para-hydroxybenzoate--polyprenyltransferase</fullName>
        <shortName evidence="9">PHB:PPT</shortName>
        <shortName evidence="9">PHB:polyprenyltransferase</shortName>
    </alternativeName>
</protein>
<comment type="pathway">
    <text evidence="3">Secondary metabolite biosynthesis.</text>
</comment>